<comment type="caution">
    <text evidence="2">The sequence shown here is derived from an EMBL/GenBank/DDBJ whole genome shotgun (WGS) entry which is preliminary data.</text>
</comment>
<evidence type="ECO:0000313" key="2">
    <source>
        <dbReference type="EMBL" id="MBC6490805.1"/>
    </source>
</evidence>
<organism evidence="2 3">
    <name type="scientific">Flavihumibacter stibioxidans</name>
    <dbReference type="NCBI Taxonomy" id="1834163"/>
    <lineage>
        <taxon>Bacteria</taxon>
        <taxon>Pseudomonadati</taxon>
        <taxon>Bacteroidota</taxon>
        <taxon>Chitinophagia</taxon>
        <taxon>Chitinophagales</taxon>
        <taxon>Chitinophagaceae</taxon>
        <taxon>Flavihumibacter</taxon>
    </lineage>
</organism>
<evidence type="ECO:0000256" key="1">
    <source>
        <dbReference type="SAM" id="Coils"/>
    </source>
</evidence>
<evidence type="ECO:0000313" key="3">
    <source>
        <dbReference type="Proteomes" id="UP000765802"/>
    </source>
</evidence>
<dbReference type="RefSeq" id="WP_187256158.1">
    <property type="nucleotide sequence ID" value="NZ_MBUA01000012.1"/>
</dbReference>
<name>A0ABR7M6Y2_9BACT</name>
<dbReference type="Proteomes" id="UP000765802">
    <property type="component" value="Unassembled WGS sequence"/>
</dbReference>
<proteinExistence type="predicted"/>
<reference evidence="2 3" key="1">
    <citation type="submission" date="2016-07" db="EMBL/GenBank/DDBJ databases">
        <title>Genome analysis of Flavihumibacter stibioxidans YS-17.</title>
        <authorList>
            <person name="Shi K."/>
            <person name="Han Y."/>
            <person name="Wang G."/>
        </authorList>
    </citation>
    <scope>NUCLEOTIDE SEQUENCE [LARGE SCALE GENOMIC DNA]</scope>
    <source>
        <strain evidence="2 3">YS-17</strain>
    </source>
</reference>
<gene>
    <name evidence="2" type="ORF">BC349_07155</name>
</gene>
<keyword evidence="1" id="KW-0175">Coiled coil</keyword>
<sequence>MQELLNHISRIQEKLQGLQRQYLQLQRDNERLVQQQQQFEEKDRLQQFRLEELERQLELVKATRPAQMNEADRQALEKRINQYLREIDKCIALLNE</sequence>
<dbReference type="EMBL" id="MBUA01000012">
    <property type="protein sequence ID" value="MBC6490805.1"/>
    <property type="molecule type" value="Genomic_DNA"/>
</dbReference>
<feature type="coiled-coil region" evidence="1">
    <location>
        <begin position="1"/>
        <end position="93"/>
    </location>
</feature>
<accession>A0ABR7M6Y2</accession>
<keyword evidence="3" id="KW-1185">Reference proteome</keyword>
<protein>
    <submittedName>
        <fullName evidence="2">Uncharacterized protein</fullName>
    </submittedName>
</protein>